<evidence type="ECO:0000256" key="1">
    <source>
        <dbReference type="ARBA" id="ARBA00023125"/>
    </source>
</evidence>
<keyword evidence="1" id="KW-0238">DNA-binding</keyword>
<dbReference type="PANTHER" id="PTHR46558">
    <property type="entry name" value="TRACRIPTIONAL REGULATORY PROTEIN-RELATED-RELATED"/>
    <property type="match status" value="1"/>
</dbReference>
<reference evidence="4" key="1">
    <citation type="journal article" date="2019" name="Int. J. Syst. Evol. Microbiol.">
        <title>The Global Catalogue of Microorganisms (GCM) 10K type strain sequencing project: providing services to taxonomists for standard genome sequencing and annotation.</title>
        <authorList>
            <consortium name="The Broad Institute Genomics Platform"/>
            <consortium name="The Broad Institute Genome Sequencing Center for Infectious Disease"/>
            <person name="Wu L."/>
            <person name="Ma J."/>
        </authorList>
    </citation>
    <scope>NUCLEOTIDE SEQUENCE [LARGE SCALE GENOMIC DNA]</scope>
    <source>
        <strain evidence="4">CCUG 73951</strain>
    </source>
</reference>
<dbReference type="Gene3D" id="1.10.260.40">
    <property type="entry name" value="lambda repressor-like DNA-binding domains"/>
    <property type="match status" value="1"/>
</dbReference>
<dbReference type="SMART" id="SM00530">
    <property type="entry name" value="HTH_XRE"/>
    <property type="match status" value="1"/>
</dbReference>
<protein>
    <submittedName>
        <fullName evidence="3">Helix-turn-helix domain-containing protein</fullName>
    </submittedName>
</protein>
<evidence type="ECO:0000313" key="3">
    <source>
        <dbReference type="EMBL" id="MFC7319948.1"/>
    </source>
</evidence>
<name>A0ABW2JZV9_9BACI</name>
<sequence>MGSLGERLKQARENKGWSQTYVCGVLQISNSRLSGYERNYREPDTKMFTALSSLYEVSIDWLMGKNIQPIPSSSALESNHLFRDPELQKWYKELPNANEEDVQKLMKIWGIIRNE</sequence>
<dbReference type="InterPro" id="IPR010982">
    <property type="entry name" value="Lambda_DNA-bd_dom_sf"/>
</dbReference>
<dbReference type="InterPro" id="IPR001387">
    <property type="entry name" value="Cro/C1-type_HTH"/>
</dbReference>
<organism evidence="3 4">
    <name type="scientific">Halobacillus campisalis</name>
    <dbReference type="NCBI Taxonomy" id="435909"/>
    <lineage>
        <taxon>Bacteria</taxon>
        <taxon>Bacillati</taxon>
        <taxon>Bacillota</taxon>
        <taxon>Bacilli</taxon>
        <taxon>Bacillales</taxon>
        <taxon>Bacillaceae</taxon>
        <taxon>Halobacillus</taxon>
    </lineage>
</organism>
<dbReference type="Pfam" id="PF01381">
    <property type="entry name" value="HTH_3"/>
    <property type="match status" value="1"/>
</dbReference>
<dbReference type="Proteomes" id="UP001596494">
    <property type="component" value="Unassembled WGS sequence"/>
</dbReference>
<dbReference type="RefSeq" id="WP_289215691.1">
    <property type="nucleotide sequence ID" value="NZ_JAPVRC010000003.1"/>
</dbReference>
<proteinExistence type="predicted"/>
<keyword evidence="4" id="KW-1185">Reference proteome</keyword>
<comment type="caution">
    <text evidence="3">The sequence shown here is derived from an EMBL/GenBank/DDBJ whole genome shotgun (WGS) entry which is preliminary data.</text>
</comment>
<evidence type="ECO:0000313" key="4">
    <source>
        <dbReference type="Proteomes" id="UP001596494"/>
    </source>
</evidence>
<evidence type="ECO:0000259" key="2">
    <source>
        <dbReference type="PROSITE" id="PS50943"/>
    </source>
</evidence>
<dbReference type="EMBL" id="JBHTBY010000001">
    <property type="protein sequence ID" value="MFC7319948.1"/>
    <property type="molecule type" value="Genomic_DNA"/>
</dbReference>
<dbReference type="SUPFAM" id="SSF47413">
    <property type="entry name" value="lambda repressor-like DNA-binding domains"/>
    <property type="match status" value="1"/>
</dbReference>
<gene>
    <name evidence="3" type="ORF">ACFQMN_03490</name>
</gene>
<dbReference type="PANTHER" id="PTHR46558:SF11">
    <property type="entry name" value="HTH-TYPE TRANSCRIPTIONAL REGULATOR XRE"/>
    <property type="match status" value="1"/>
</dbReference>
<dbReference type="CDD" id="cd00093">
    <property type="entry name" value="HTH_XRE"/>
    <property type="match status" value="1"/>
</dbReference>
<dbReference type="PROSITE" id="PS50943">
    <property type="entry name" value="HTH_CROC1"/>
    <property type="match status" value="1"/>
</dbReference>
<feature type="domain" description="HTH cro/C1-type" evidence="2">
    <location>
        <begin position="8"/>
        <end position="62"/>
    </location>
</feature>
<accession>A0ABW2JZV9</accession>